<protein>
    <recommendedName>
        <fullName evidence="4">TRUD domain-containing protein</fullName>
    </recommendedName>
</protein>
<comment type="similarity">
    <text evidence="1">Belongs to the pseudouridine synthase TruD family.</text>
</comment>
<sequence length="382" mass="42375">MDVLRDRGFINYFGMQRFGTGAIPTHHIGILILKNDFKSAIDLLFEPRTASSADADDGDSLDLLRAKQLYRDGELDKAYYAIPKNCVAEKHILDKMRSAKWNKGDWTGAFSNVPRTLRLMYVHAYQSYVWNRLVSERIARFGSSQAVEGDLVFADQSEDDVWQSEGAEEVAGGDAGKNGNDDGDDDDDDDLRNGGGGGGGKAGPLATWQRPIKTLTASDITTSHHSIYDVILPLPGASIDLPPGWMSDLYTSILATDSLTHAQLTSSRMPEYQLNGSYRRMLVKPRAFDYRITTYTDPDLPLTHTDEEVCLDPSLSPAPASQPESSDADPKFTALTLKFQLPSSSYATMLMREALKSDTSSFKHRQMTQKSEDQHFKRSTKA</sequence>
<dbReference type="GO" id="GO:0009982">
    <property type="term" value="F:pseudouridine synthase activity"/>
    <property type="evidence" value="ECO:0007669"/>
    <property type="project" value="InterPro"/>
</dbReference>
<dbReference type="KEGG" id="sgra:EX895_001456"/>
<dbReference type="InterPro" id="IPR001656">
    <property type="entry name" value="PsdUridine_synth_TruD"/>
</dbReference>
<proteinExistence type="inferred from homology"/>
<comment type="caution">
    <text evidence="5">The sequence shown here is derived from an EMBL/GenBank/DDBJ whole genome shotgun (WGS) entry which is preliminary data.</text>
</comment>
<dbReference type="GO" id="GO:0005634">
    <property type="term" value="C:nucleus"/>
    <property type="evidence" value="ECO:0007669"/>
    <property type="project" value="TreeGrafter"/>
</dbReference>
<dbReference type="InterPro" id="IPR011760">
    <property type="entry name" value="PsdUridine_synth_TruD_insert"/>
</dbReference>
<dbReference type="CDD" id="cd02576">
    <property type="entry name" value="PseudoU_synth_ScPUS7"/>
    <property type="match status" value="1"/>
</dbReference>
<gene>
    <name evidence="5" type="ORF">EX895_001456</name>
</gene>
<dbReference type="PROSITE" id="PS50984">
    <property type="entry name" value="TRUD"/>
    <property type="match status" value="1"/>
</dbReference>
<feature type="compositionally biased region" description="Acidic residues" evidence="3">
    <location>
        <begin position="181"/>
        <end position="190"/>
    </location>
</feature>
<evidence type="ECO:0000313" key="5">
    <source>
        <dbReference type="EMBL" id="TKY89671.1"/>
    </source>
</evidence>
<dbReference type="PANTHER" id="PTHR13326:SF21">
    <property type="entry name" value="PSEUDOURIDYLATE SYNTHASE PUS7L"/>
    <property type="match status" value="1"/>
</dbReference>
<feature type="compositionally biased region" description="Gly residues" evidence="3">
    <location>
        <begin position="193"/>
        <end position="202"/>
    </location>
</feature>
<feature type="region of interest" description="Disordered" evidence="3">
    <location>
        <begin position="162"/>
        <end position="206"/>
    </location>
</feature>
<keyword evidence="6" id="KW-1185">Reference proteome</keyword>
<dbReference type="InterPro" id="IPR020103">
    <property type="entry name" value="PsdUridine_synth_cat_dom_sf"/>
</dbReference>
<dbReference type="GO" id="GO:0001522">
    <property type="term" value="P:pseudouridine synthesis"/>
    <property type="evidence" value="ECO:0007669"/>
    <property type="project" value="InterPro"/>
</dbReference>
<evidence type="ECO:0000256" key="2">
    <source>
        <dbReference type="ARBA" id="ARBA00023235"/>
    </source>
</evidence>
<reference evidence="5 6" key="1">
    <citation type="submission" date="2019-05" db="EMBL/GenBank/DDBJ databases">
        <title>Sporisorium graminicola CBS 10092 draft sequencing and annotation.</title>
        <authorList>
            <person name="Solano-Gonzalez S."/>
            <person name="Caddick M.X."/>
            <person name="Darby A."/>
        </authorList>
    </citation>
    <scope>NUCLEOTIDE SEQUENCE [LARGE SCALE GENOMIC DNA]</scope>
    <source>
        <strain evidence="5 6">CBS 10092</strain>
    </source>
</reference>
<dbReference type="OrthoDB" id="447290at2759"/>
<dbReference type="InterPro" id="IPR042214">
    <property type="entry name" value="TruD_catalytic"/>
</dbReference>
<dbReference type="Pfam" id="PF01142">
    <property type="entry name" value="TruD"/>
    <property type="match status" value="2"/>
</dbReference>
<dbReference type="AlphaFoldDB" id="A0A4U7KXX9"/>
<dbReference type="Gene3D" id="3.30.2350.20">
    <property type="entry name" value="TruD, catalytic domain"/>
    <property type="match status" value="1"/>
</dbReference>
<dbReference type="Proteomes" id="UP000306050">
    <property type="component" value="Chromosome SGRAM_11"/>
</dbReference>
<evidence type="ECO:0000259" key="4">
    <source>
        <dbReference type="PROSITE" id="PS50984"/>
    </source>
</evidence>
<dbReference type="GO" id="GO:0003723">
    <property type="term" value="F:RNA binding"/>
    <property type="evidence" value="ECO:0007669"/>
    <property type="project" value="InterPro"/>
</dbReference>
<dbReference type="RefSeq" id="XP_029741656.1">
    <property type="nucleotide sequence ID" value="XM_029882055.1"/>
</dbReference>
<keyword evidence="2" id="KW-0413">Isomerase</keyword>
<name>A0A4U7KXX9_9BASI</name>
<dbReference type="SUPFAM" id="SSF55120">
    <property type="entry name" value="Pseudouridine synthase"/>
    <property type="match status" value="1"/>
</dbReference>
<evidence type="ECO:0000256" key="1">
    <source>
        <dbReference type="ARBA" id="ARBA00007953"/>
    </source>
</evidence>
<evidence type="ECO:0000313" key="6">
    <source>
        <dbReference type="Proteomes" id="UP000306050"/>
    </source>
</evidence>
<dbReference type="GeneID" id="40724351"/>
<feature type="domain" description="TRUD" evidence="4">
    <location>
        <begin position="8"/>
        <end position="284"/>
    </location>
</feature>
<dbReference type="PIRSF" id="PIRSF037016">
    <property type="entry name" value="Pseudouridin_synth_euk_prd"/>
    <property type="match status" value="1"/>
</dbReference>
<dbReference type="PANTHER" id="PTHR13326">
    <property type="entry name" value="TRNA PSEUDOURIDINE SYNTHASE D"/>
    <property type="match status" value="1"/>
</dbReference>
<organism evidence="5 6">
    <name type="scientific">Sporisorium graminicola</name>
    <dbReference type="NCBI Taxonomy" id="280036"/>
    <lineage>
        <taxon>Eukaryota</taxon>
        <taxon>Fungi</taxon>
        <taxon>Dikarya</taxon>
        <taxon>Basidiomycota</taxon>
        <taxon>Ustilaginomycotina</taxon>
        <taxon>Ustilaginomycetes</taxon>
        <taxon>Ustilaginales</taxon>
        <taxon>Ustilaginaceae</taxon>
        <taxon>Sporisorium</taxon>
    </lineage>
</organism>
<accession>A0A4U7KXX9</accession>
<evidence type="ECO:0000256" key="3">
    <source>
        <dbReference type="SAM" id="MobiDB-lite"/>
    </source>
</evidence>
<dbReference type="EMBL" id="SRRM01000004">
    <property type="protein sequence ID" value="TKY89671.1"/>
    <property type="molecule type" value="Genomic_DNA"/>
</dbReference>
<feature type="region of interest" description="Disordered" evidence="3">
    <location>
        <begin position="357"/>
        <end position="382"/>
    </location>
</feature>